<dbReference type="CDD" id="cd05466">
    <property type="entry name" value="PBP2_LTTR_substrate"/>
    <property type="match status" value="1"/>
</dbReference>
<name>A0AB74TQG4_9LACT</name>
<dbReference type="SUPFAM" id="SSF46785">
    <property type="entry name" value="Winged helix' DNA-binding domain"/>
    <property type="match status" value="1"/>
</dbReference>
<evidence type="ECO:0000313" key="6">
    <source>
        <dbReference type="EMBL" id="XBC46528.1"/>
    </source>
</evidence>
<evidence type="ECO:0000256" key="4">
    <source>
        <dbReference type="ARBA" id="ARBA00023163"/>
    </source>
</evidence>
<dbReference type="InterPro" id="IPR000847">
    <property type="entry name" value="LysR_HTH_N"/>
</dbReference>
<dbReference type="Gene3D" id="1.10.10.10">
    <property type="entry name" value="Winged helix-like DNA-binding domain superfamily/Winged helix DNA-binding domain"/>
    <property type="match status" value="1"/>
</dbReference>
<dbReference type="PANTHER" id="PTHR30419:SF8">
    <property type="entry name" value="NITROGEN ASSIMILATION TRANSCRIPTIONAL ACTIVATOR-RELATED"/>
    <property type="match status" value="1"/>
</dbReference>
<evidence type="ECO:0000256" key="2">
    <source>
        <dbReference type="ARBA" id="ARBA00023015"/>
    </source>
</evidence>
<comment type="similarity">
    <text evidence="1">Belongs to the LysR transcriptional regulatory family.</text>
</comment>
<dbReference type="GO" id="GO:0003677">
    <property type="term" value="F:DNA binding"/>
    <property type="evidence" value="ECO:0007669"/>
    <property type="project" value="UniProtKB-KW"/>
</dbReference>
<dbReference type="Pfam" id="PF03466">
    <property type="entry name" value="LysR_substrate"/>
    <property type="match status" value="1"/>
</dbReference>
<dbReference type="RefSeq" id="WP_347300790.1">
    <property type="nucleotide sequence ID" value="NZ_CP142433.1"/>
</dbReference>
<dbReference type="GO" id="GO:0005829">
    <property type="term" value="C:cytosol"/>
    <property type="evidence" value="ECO:0007669"/>
    <property type="project" value="TreeGrafter"/>
</dbReference>
<dbReference type="PANTHER" id="PTHR30419">
    <property type="entry name" value="HTH-TYPE TRANSCRIPTIONAL REGULATOR YBHD"/>
    <property type="match status" value="1"/>
</dbReference>
<dbReference type="EMBL" id="CP142433">
    <property type="protein sequence ID" value="XBC46528.1"/>
    <property type="molecule type" value="Genomic_DNA"/>
</dbReference>
<keyword evidence="2" id="KW-0805">Transcription regulation</keyword>
<feature type="domain" description="HTH lysR-type" evidence="5">
    <location>
        <begin position="2"/>
        <end position="59"/>
    </location>
</feature>
<dbReference type="Pfam" id="PF00126">
    <property type="entry name" value="HTH_1"/>
    <property type="match status" value="1"/>
</dbReference>
<dbReference type="PROSITE" id="PS50931">
    <property type="entry name" value="HTH_LYSR"/>
    <property type="match status" value="1"/>
</dbReference>
<dbReference type="Gene3D" id="3.40.190.290">
    <property type="match status" value="1"/>
</dbReference>
<dbReference type="InterPro" id="IPR005119">
    <property type="entry name" value="LysR_subst-bd"/>
</dbReference>
<dbReference type="InterPro" id="IPR050950">
    <property type="entry name" value="HTH-type_LysR_regulators"/>
</dbReference>
<dbReference type="InterPro" id="IPR036388">
    <property type="entry name" value="WH-like_DNA-bd_sf"/>
</dbReference>
<keyword evidence="3" id="KW-0238">DNA-binding</keyword>
<evidence type="ECO:0000256" key="3">
    <source>
        <dbReference type="ARBA" id="ARBA00023125"/>
    </source>
</evidence>
<organism evidence="6">
    <name type="scientific">Dolosigranulum savutiense</name>
    <dbReference type="NCBI Taxonomy" id="3110288"/>
    <lineage>
        <taxon>Bacteria</taxon>
        <taxon>Bacillati</taxon>
        <taxon>Bacillota</taxon>
        <taxon>Bacilli</taxon>
        <taxon>Lactobacillales</taxon>
        <taxon>Carnobacteriaceae</taxon>
        <taxon>Dolosigranulum</taxon>
    </lineage>
</organism>
<dbReference type="PRINTS" id="PR00039">
    <property type="entry name" value="HTHLYSR"/>
</dbReference>
<evidence type="ECO:0000256" key="1">
    <source>
        <dbReference type="ARBA" id="ARBA00009437"/>
    </source>
</evidence>
<dbReference type="AlphaFoldDB" id="A0AB74TQG4"/>
<dbReference type="FunFam" id="1.10.10.10:FF:000001">
    <property type="entry name" value="LysR family transcriptional regulator"/>
    <property type="match status" value="1"/>
</dbReference>
<keyword evidence="4" id="KW-0804">Transcription</keyword>
<dbReference type="InterPro" id="IPR036390">
    <property type="entry name" value="WH_DNA-bd_sf"/>
</dbReference>
<protein>
    <submittedName>
        <fullName evidence="6">LysR family transcriptional regulator</fullName>
    </submittedName>
</protein>
<gene>
    <name evidence="6" type="ORF">VUQ08_02610</name>
</gene>
<reference evidence="6" key="1">
    <citation type="submission" date="2023-12" db="EMBL/GenBank/DDBJ databases">
        <title>Dolosigranulum savutii sp. nov. isolated from human upper respiratory samples collected in Botswana.</title>
        <authorList>
            <person name="Kelly M.S."/>
        </authorList>
    </citation>
    <scope>NUCLEOTIDE SEQUENCE</scope>
    <source>
        <strain evidence="6">MSK433</strain>
    </source>
</reference>
<dbReference type="GO" id="GO:0003700">
    <property type="term" value="F:DNA-binding transcription factor activity"/>
    <property type="evidence" value="ECO:0007669"/>
    <property type="project" value="InterPro"/>
</dbReference>
<dbReference type="SUPFAM" id="SSF53850">
    <property type="entry name" value="Periplasmic binding protein-like II"/>
    <property type="match status" value="1"/>
</dbReference>
<evidence type="ECO:0000259" key="5">
    <source>
        <dbReference type="PROSITE" id="PS50931"/>
    </source>
</evidence>
<proteinExistence type="inferred from homology"/>
<sequence>MMDIKQLKYFIEVANTKNLSHAARNLYVTQPTLSLAMKKLEEEFQVALFNQETNNYMLTQAGQYLYTKGSDLVQNFDEMMAEMDNMSRTHEHPLRVGLTILFVIQFMDEISHFIVHHKVDLSIVQDGSKQIQHLVAKGELDIGLVSFPNMYSETLVIDPLAKEKGYHVAVVMPKDHRLASRDSVTFEDLKNERFVTLNNHFVLGELLQKRSRDFKFTPNITLEHEDLQVLLYGVNQLDSICLLPHEYRQINDRDDVVWIDLDDKYASFDIGIATRRDQLRTDILNDFMTMIKQAH</sequence>
<accession>A0AB74TQG4</accession>